<feature type="region of interest" description="Disordered" evidence="1">
    <location>
        <begin position="1"/>
        <end position="91"/>
    </location>
</feature>
<comment type="caution">
    <text evidence="2">The sequence shown here is derived from an EMBL/GenBank/DDBJ whole genome shotgun (WGS) entry which is preliminary data.</text>
</comment>
<reference evidence="2" key="1">
    <citation type="journal article" date="2022" name="bioRxiv">
        <title>Sequencing and chromosome-scale assembly of the giantPleurodeles waltlgenome.</title>
        <authorList>
            <person name="Brown T."/>
            <person name="Elewa A."/>
            <person name="Iarovenko S."/>
            <person name="Subramanian E."/>
            <person name="Araus A.J."/>
            <person name="Petzold A."/>
            <person name="Susuki M."/>
            <person name="Suzuki K.-i.T."/>
            <person name="Hayashi T."/>
            <person name="Toyoda A."/>
            <person name="Oliveira C."/>
            <person name="Osipova E."/>
            <person name="Leigh N.D."/>
            <person name="Simon A."/>
            <person name="Yun M.H."/>
        </authorList>
    </citation>
    <scope>NUCLEOTIDE SEQUENCE</scope>
    <source>
        <strain evidence="2">20211129_DDA</strain>
        <tissue evidence="2">Liver</tissue>
    </source>
</reference>
<gene>
    <name evidence="2" type="ORF">NDU88_002119</name>
</gene>
<dbReference type="EMBL" id="JANPWB010000013">
    <property type="protein sequence ID" value="KAJ1104710.1"/>
    <property type="molecule type" value="Genomic_DNA"/>
</dbReference>
<organism evidence="2 3">
    <name type="scientific">Pleurodeles waltl</name>
    <name type="common">Iberian ribbed newt</name>
    <dbReference type="NCBI Taxonomy" id="8319"/>
    <lineage>
        <taxon>Eukaryota</taxon>
        <taxon>Metazoa</taxon>
        <taxon>Chordata</taxon>
        <taxon>Craniata</taxon>
        <taxon>Vertebrata</taxon>
        <taxon>Euteleostomi</taxon>
        <taxon>Amphibia</taxon>
        <taxon>Batrachia</taxon>
        <taxon>Caudata</taxon>
        <taxon>Salamandroidea</taxon>
        <taxon>Salamandridae</taxon>
        <taxon>Pleurodelinae</taxon>
        <taxon>Pleurodeles</taxon>
    </lineage>
</organism>
<accession>A0AAV7MPL4</accession>
<keyword evidence="3" id="KW-1185">Reference proteome</keyword>
<dbReference type="Proteomes" id="UP001066276">
    <property type="component" value="Chromosome 9"/>
</dbReference>
<sequence length="91" mass="9462">MDPAGPATDRGPQCPLFFRPPLSGEKIPQPRGTAAACSHSLADRGALNGPRQREDPERAGDAFTATLVDQETPCSSGDPAELPGGTARRGH</sequence>
<protein>
    <submittedName>
        <fullName evidence="2">Uncharacterized protein</fullName>
    </submittedName>
</protein>
<evidence type="ECO:0000313" key="3">
    <source>
        <dbReference type="Proteomes" id="UP001066276"/>
    </source>
</evidence>
<evidence type="ECO:0000256" key="1">
    <source>
        <dbReference type="SAM" id="MobiDB-lite"/>
    </source>
</evidence>
<dbReference type="AlphaFoldDB" id="A0AAV7MPL4"/>
<feature type="compositionally biased region" description="Basic and acidic residues" evidence="1">
    <location>
        <begin position="51"/>
        <end position="60"/>
    </location>
</feature>
<proteinExistence type="predicted"/>
<evidence type="ECO:0000313" key="2">
    <source>
        <dbReference type="EMBL" id="KAJ1104710.1"/>
    </source>
</evidence>
<name>A0AAV7MPL4_PLEWA</name>